<dbReference type="EMBL" id="SPHZ02000010">
    <property type="protein sequence ID" value="KAF0896979.1"/>
    <property type="molecule type" value="Genomic_DNA"/>
</dbReference>
<evidence type="ECO:0000256" key="1">
    <source>
        <dbReference type="SAM" id="Phobius"/>
    </source>
</evidence>
<organism evidence="2 3">
    <name type="scientific">Oryza meyeriana var. granulata</name>
    <dbReference type="NCBI Taxonomy" id="110450"/>
    <lineage>
        <taxon>Eukaryota</taxon>
        <taxon>Viridiplantae</taxon>
        <taxon>Streptophyta</taxon>
        <taxon>Embryophyta</taxon>
        <taxon>Tracheophyta</taxon>
        <taxon>Spermatophyta</taxon>
        <taxon>Magnoliopsida</taxon>
        <taxon>Liliopsida</taxon>
        <taxon>Poales</taxon>
        <taxon>Poaceae</taxon>
        <taxon>BOP clade</taxon>
        <taxon>Oryzoideae</taxon>
        <taxon>Oryzeae</taxon>
        <taxon>Oryzinae</taxon>
        <taxon>Oryza</taxon>
        <taxon>Oryza meyeriana</taxon>
    </lineage>
</organism>
<keyword evidence="3" id="KW-1185">Reference proteome</keyword>
<feature type="transmembrane region" description="Helical" evidence="1">
    <location>
        <begin position="30"/>
        <end position="54"/>
    </location>
</feature>
<protein>
    <submittedName>
        <fullName evidence="2">Uncharacterized protein</fullName>
    </submittedName>
</protein>
<dbReference type="EMBL" id="SPHZ02000010">
    <property type="protein sequence ID" value="KAF0896980.1"/>
    <property type="molecule type" value="Genomic_DNA"/>
</dbReference>
<sequence length="131" mass="14608">MYEQCMDFVLVGHAWLFPSAGSFGILTECFWFNLLLLVQALLWFLCTPACSLLVTMVNSGHCNSYVSCFLMKLSGLGPSVDCFEVLHNNGVVLYQKYIMELLSGGCYCYVFQKTKAGLLCGICKHPMCCQS</sequence>
<keyword evidence="1" id="KW-0812">Transmembrane</keyword>
<dbReference type="Proteomes" id="UP000479710">
    <property type="component" value="Unassembled WGS sequence"/>
</dbReference>
<dbReference type="EMBL" id="SPHZ02000010">
    <property type="protein sequence ID" value="KAF0896975.1"/>
    <property type="molecule type" value="Genomic_DNA"/>
</dbReference>
<reference evidence="2 3" key="1">
    <citation type="submission" date="2019-11" db="EMBL/GenBank/DDBJ databases">
        <title>Whole genome sequence of Oryza granulata.</title>
        <authorList>
            <person name="Li W."/>
        </authorList>
    </citation>
    <scope>NUCLEOTIDE SEQUENCE [LARGE SCALE GENOMIC DNA]</scope>
    <source>
        <strain evidence="3">cv. Menghai</strain>
        <tissue evidence="2">Leaf</tissue>
    </source>
</reference>
<gene>
    <name evidence="2" type="ORF">E2562_031290</name>
</gene>
<dbReference type="EMBL" id="SPHZ02000010">
    <property type="protein sequence ID" value="KAF0896976.1"/>
    <property type="molecule type" value="Genomic_DNA"/>
</dbReference>
<evidence type="ECO:0000313" key="3">
    <source>
        <dbReference type="Proteomes" id="UP000479710"/>
    </source>
</evidence>
<accession>A0A6G1CA59</accession>
<evidence type="ECO:0000313" key="2">
    <source>
        <dbReference type="EMBL" id="KAF0896976.1"/>
    </source>
</evidence>
<proteinExistence type="predicted"/>
<comment type="caution">
    <text evidence="2">The sequence shown here is derived from an EMBL/GenBank/DDBJ whole genome shotgun (WGS) entry which is preliminary data.</text>
</comment>
<keyword evidence="1" id="KW-1133">Transmembrane helix</keyword>
<keyword evidence="1" id="KW-0472">Membrane</keyword>
<name>A0A6G1CA59_9ORYZ</name>
<dbReference type="AlphaFoldDB" id="A0A6G1CA59"/>